<evidence type="ECO:0000313" key="2">
    <source>
        <dbReference type="Proteomes" id="UP001219568"/>
    </source>
</evidence>
<dbReference type="InterPro" id="IPR036291">
    <property type="entry name" value="NAD(P)-bd_dom_sf"/>
</dbReference>
<accession>A0AAD6I662</accession>
<dbReference type="Proteomes" id="UP001219568">
    <property type="component" value="Unassembled WGS sequence"/>
</dbReference>
<organism evidence="1 2">
    <name type="scientific">Penicillium canescens</name>
    <dbReference type="NCBI Taxonomy" id="5083"/>
    <lineage>
        <taxon>Eukaryota</taxon>
        <taxon>Fungi</taxon>
        <taxon>Dikarya</taxon>
        <taxon>Ascomycota</taxon>
        <taxon>Pezizomycotina</taxon>
        <taxon>Eurotiomycetes</taxon>
        <taxon>Eurotiomycetidae</taxon>
        <taxon>Eurotiales</taxon>
        <taxon>Aspergillaceae</taxon>
        <taxon>Penicillium</taxon>
    </lineage>
</organism>
<dbReference type="Gene3D" id="3.40.50.720">
    <property type="entry name" value="NAD(P)-binding Rossmann-like Domain"/>
    <property type="match status" value="1"/>
</dbReference>
<sequence>MEALLSAVKEVKRADILEHIEVNVFSVISLYQATRPLLEKRQPPVPSAGYGASKSLLPWYSIRIDSEEVWLDAFVLNPGWVQTDMGNSGAKFYGFEWAPDTIEKSTAAWLM</sequence>
<dbReference type="SUPFAM" id="SSF51735">
    <property type="entry name" value="NAD(P)-binding Rossmann-fold domains"/>
    <property type="match status" value="1"/>
</dbReference>
<name>A0AAD6I662_PENCN</name>
<proteinExistence type="predicted"/>
<keyword evidence="2" id="KW-1185">Reference proteome</keyword>
<protein>
    <submittedName>
        <fullName evidence="1">Uncharacterized protein</fullName>
    </submittedName>
</protein>
<evidence type="ECO:0000313" key="1">
    <source>
        <dbReference type="EMBL" id="KAJ6034504.1"/>
    </source>
</evidence>
<dbReference type="EMBL" id="JAQJZL010000010">
    <property type="protein sequence ID" value="KAJ6034504.1"/>
    <property type="molecule type" value="Genomic_DNA"/>
</dbReference>
<gene>
    <name evidence="1" type="ORF">N7460_008679</name>
</gene>
<reference evidence="1" key="2">
    <citation type="submission" date="2023-01" db="EMBL/GenBank/DDBJ databases">
        <authorList>
            <person name="Petersen C."/>
        </authorList>
    </citation>
    <scope>NUCLEOTIDE SEQUENCE</scope>
    <source>
        <strain evidence="1">IBT 15450</strain>
    </source>
</reference>
<comment type="caution">
    <text evidence="1">The sequence shown here is derived from an EMBL/GenBank/DDBJ whole genome shotgun (WGS) entry which is preliminary data.</text>
</comment>
<reference evidence="1" key="1">
    <citation type="journal article" date="2023" name="IMA Fungus">
        <title>Comparative genomic study of the Penicillium genus elucidates a diverse pangenome and 15 lateral gene transfer events.</title>
        <authorList>
            <person name="Petersen C."/>
            <person name="Sorensen T."/>
            <person name="Nielsen M.R."/>
            <person name="Sondergaard T.E."/>
            <person name="Sorensen J.L."/>
            <person name="Fitzpatrick D.A."/>
            <person name="Frisvad J.C."/>
            <person name="Nielsen K.L."/>
        </authorList>
    </citation>
    <scope>NUCLEOTIDE SEQUENCE</scope>
    <source>
        <strain evidence="1">IBT 15450</strain>
    </source>
</reference>
<dbReference type="AlphaFoldDB" id="A0AAD6I662"/>